<dbReference type="EMBL" id="JAUCML010000004">
    <property type="protein sequence ID" value="MDM7885182.1"/>
    <property type="molecule type" value="Genomic_DNA"/>
</dbReference>
<organism evidence="2 3">
    <name type="scientific">Curtobacterium citri</name>
    <dbReference type="NCBI Taxonomy" id="3055139"/>
    <lineage>
        <taxon>Bacteria</taxon>
        <taxon>Bacillati</taxon>
        <taxon>Actinomycetota</taxon>
        <taxon>Actinomycetes</taxon>
        <taxon>Micrococcales</taxon>
        <taxon>Microbacteriaceae</taxon>
        <taxon>Curtobacterium</taxon>
    </lineage>
</organism>
<keyword evidence="1" id="KW-0812">Transmembrane</keyword>
<keyword evidence="1" id="KW-1133">Transmembrane helix</keyword>
<dbReference type="RefSeq" id="WP_289458747.1">
    <property type="nucleotide sequence ID" value="NZ_JAUCML010000004.1"/>
</dbReference>
<accession>A0ABT7T896</accession>
<comment type="caution">
    <text evidence="2">The sequence shown here is derived from an EMBL/GenBank/DDBJ whole genome shotgun (WGS) entry which is preliminary data.</text>
</comment>
<feature type="transmembrane region" description="Helical" evidence="1">
    <location>
        <begin position="42"/>
        <end position="65"/>
    </location>
</feature>
<sequence>MKSEFRSTRRSVVFSAVIAGIVSFGLLLLLEAKKESLFTPFYAAAVNVCGVIFGLAVVSFGWEFLVRRDHGRELRHYLRLGGAVTGSGLQRAIRGSAIDWRELTEAANKITVVAVDLQWFKSNAYGLLEIARNRALVIEYLLPGEDSAVLQRVGSLTGRATEKIIEEFQAGADEGLALWRSAASTGRELHPGSNLTFRLHDYSESYQIVVVDQLTVLMVAAPGIDSAAQDPFALAFEQNNDEYPTRFLRSFEKNLKNMTRMGTL</sequence>
<evidence type="ECO:0000313" key="3">
    <source>
        <dbReference type="Proteomes" id="UP001237823"/>
    </source>
</evidence>
<evidence type="ECO:0000256" key="1">
    <source>
        <dbReference type="SAM" id="Phobius"/>
    </source>
</evidence>
<name>A0ABT7T896_9MICO</name>
<feature type="transmembrane region" description="Helical" evidence="1">
    <location>
        <begin position="12"/>
        <end position="30"/>
    </location>
</feature>
<reference evidence="2 3" key="1">
    <citation type="submission" date="2023-06" db="EMBL/GenBank/DDBJ databases">
        <authorList>
            <person name="Feng G."/>
            <person name="Li J."/>
            <person name="Zhu H."/>
        </authorList>
    </citation>
    <scope>NUCLEOTIDE SEQUENCE [LARGE SCALE GENOMIC DNA]</scope>
    <source>
        <strain evidence="2 3">RHCKG23</strain>
    </source>
</reference>
<keyword evidence="3" id="KW-1185">Reference proteome</keyword>
<proteinExistence type="predicted"/>
<gene>
    <name evidence="2" type="ORF">QUG92_08690</name>
</gene>
<dbReference type="Proteomes" id="UP001237823">
    <property type="component" value="Unassembled WGS sequence"/>
</dbReference>
<evidence type="ECO:0000313" key="2">
    <source>
        <dbReference type="EMBL" id="MDM7885182.1"/>
    </source>
</evidence>
<keyword evidence="1" id="KW-0472">Membrane</keyword>
<protein>
    <submittedName>
        <fullName evidence="2">Uncharacterized protein</fullName>
    </submittedName>
</protein>